<protein>
    <recommendedName>
        <fullName evidence="7">Caspase-1</fullName>
    </recommendedName>
</protein>
<dbReference type="SUPFAM" id="SSF52129">
    <property type="entry name" value="Caspase-like"/>
    <property type="match status" value="1"/>
</dbReference>
<organism evidence="5 6">
    <name type="scientific">Hermetia illucens</name>
    <name type="common">Black soldier fly</name>
    <dbReference type="NCBI Taxonomy" id="343691"/>
    <lineage>
        <taxon>Eukaryota</taxon>
        <taxon>Metazoa</taxon>
        <taxon>Ecdysozoa</taxon>
        <taxon>Arthropoda</taxon>
        <taxon>Hexapoda</taxon>
        <taxon>Insecta</taxon>
        <taxon>Pterygota</taxon>
        <taxon>Neoptera</taxon>
        <taxon>Endopterygota</taxon>
        <taxon>Diptera</taxon>
        <taxon>Brachycera</taxon>
        <taxon>Stratiomyomorpha</taxon>
        <taxon>Stratiomyidae</taxon>
        <taxon>Hermetiinae</taxon>
        <taxon>Hermetia</taxon>
    </lineage>
</organism>
<dbReference type="PANTHER" id="PTHR10454:SF245">
    <property type="entry name" value="CASPASE-RELATED"/>
    <property type="match status" value="1"/>
</dbReference>
<dbReference type="PROSITE" id="PS50207">
    <property type="entry name" value="CASPASE_P10"/>
    <property type="match status" value="1"/>
</dbReference>
<dbReference type="SMART" id="SM00115">
    <property type="entry name" value="CASc"/>
    <property type="match status" value="1"/>
</dbReference>
<name>A0A7R8UD84_HERIL</name>
<comment type="similarity">
    <text evidence="1 2">Belongs to the peptidase C14A family.</text>
</comment>
<dbReference type="InParanoid" id="A0A7R8UD84"/>
<dbReference type="AlphaFoldDB" id="A0A7R8UD84"/>
<dbReference type="Pfam" id="PF00656">
    <property type="entry name" value="Peptidase_C14"/>
    <property type="match status" value="1"/>
</dbReference>
<dbReference type="GO" id="GO:0006508">
    <property type="term" value="P:proteolysis"/>
    <property type="evidence" value="ECO:0007669"/>
    <property type="project" value="InterPro"/>
</dbReference>
<dbReference type="InterPro" id="IPR002398">
    <property type="entry name" value="Pept_C14"/>
</dbReference>
<feature type="domain" description="Caspase family p10" evidence="3">
    <location>
        <begin position="82"/>
        <end position="177"/>
    </location>
</feature>
<dbReference type="GO" id="GO:0006915">
    <property type="term" value="P:apoptotic process"/>
    <property type="evidence" value="ECO:0007669"/>
    <property type="project" value="TreeGrafter"/>
</dbReference>
<dbReference type="GO" id="GO:0004197">
    <property type="term" value="F:cysteine-type endopeptidase activity"/>
    <property type="evidence" value="ECO:0007669"/>
    <property type="project" value="InterPro"/>
</dbReference>
<keyword evidence="6" id="KW-1185">Reference proteome</keyword>
<evidence type="ECO:0000256" key="2">
    <source>
        <dbReference type="RuleBase" id="RU003971"/>
    </source>
</evidence>
<evidence type="ECO:0000313" key="6">
    <source>
        <dbReference type="Proteomes" id="UP000594454"/>
    </source>
</evidence>
<dbReference type="GO" id="GO:0043525">
    <property type="term" value="P:positive regulation of neuron apoptotic process"/>
    <property type="evidence" value="ECO:0007669"/>
    <property type="project" value="TreeGrafter"/>
</dbReference>
<sequence>MDHSDNDCLLITISSHSELGYIYAKDVQYKLDSLWQHFTANQCPTLAGKPNLFFIQACQGDQLDGGVLLSKHTTETDGESSMSYKIPIHADFLIAYSTIPGFSSWRNTTKGSWFIQSFCHELDRNGTKYDILKLLTFVCQRVALDFKSNTPDCQMMHQQKQIPCITTMLTRLLVFTEKK</sequence>
<gene>
    <name evidence="5" type="ORF">HERILL_LOCUS1892</name>
</gene>
<dbReference type="CDD" id="cd00032">
    <property type="entry name" value="CASc"/>
    <property type="match status" value="1"/>
</dbReference>
<dbReference type="OMA" id="CAYMEAN"/>
<dbReference type="PANTHER" id="PTHR10454">
    <property type="entry name" value="CASPASE"/>
    <property type="match status" value="1"/>
</dbReference>
<dbReference type="InterPro" id="IPR001309">
    <property type="entry name" value="Pept_C14_p20"/>
</dbReference>
<dbReference type="InterPro" id="IPR011600">
    <property type="entry name" value="Pept_C14_caspase"/>
</dbReference>
<dbReference type="InterPro" id="IPR029030">
    <property type="entry name" value="Caspase-like_dom_sf"/>
</dbReference>
<dbReference type="Proteomes" id="UP000594454">
    <property type="component" value="Chromosome 1"/>
</dbReference>
<dbReference type="InterPro" id="IPR002138">
    <property type="entry name" value="Pept_C14_p10"/>
</dbReference>
<accession>A0A7R8UD84</accession>
<evidence type="ECO:0000256" key="1">
    <source>
        <dbReference type="ARBA" id="ARBA00010134"/>
    </source>
</evidence>
<proteinExistence type="inferred from homology"/>
<feature type="domain" description="Caspase family p20" evidence="4">
    <location>
        <begin position="1"/>
        <end position="62"/>
    </location>
</feature>
<evidence type="ECO:0000259" key="4">
    <source>
        <dbReference type="PROSITE" id="PS50208"/>
    </source>
</evidence>
<reference evidence="5 6" key="1">
    <citation type="submission" date="2020-11" db="EMBL/GenBank/DDBJ databases">
        <authorList>
            <person name="Wallbank WR R."/>
            <person name="Pardo Diaz C."/>
            <person name="Kozak K."/>
            <person name="Martin S."/>
            <person name="Jiggins C."/>
            <person name="Moest M."/>
            <person name="Warren A I."/>
            <person name="Generalovic N T."/>
            <person name="Byers J.R.P. K."/>
            <person name="Montejo-Kovacevich G."/>
            <person name="Yen C E."/>
        </authorList>
    </citation>
    <scope>NUCLEOTIDE SEQUENCE [LARGE SCALE GENOMIC DNA]</scope>
</reference>
<dbReference type="GO" id="GO:0005737">
    <property type="term" value="C:cytoplasm"/>
    <property type="evidence" value="ECO:0007669"/>
    <property type="project" value="TreeGrafter"/>
</dbReference>
<dbReference type="InterPro" id="IPR015917">
    <property type="entry name" value="Pept_C14A"/>
</dbReference>
<dbReference type="Gene3D" id="3.40.50.1460">
    <property type="match status" value="1"/>
</dbReference>
<evidence type="ECO:0008006" key="7">
    <source>
        <dbReference type="Google" id="ProtNLM"/>
    </source>
</evidence>
<evidence type="ECO:0000313" key="5">
    <source>
        <dbReference type="EMBL" id="CAD7078635.1"/>
    </source>
</evidence>
<dbReference type="PROSITE" id="PS50208">
    <property type="entry name" value="CASPASE_P20"/>
    <property type="match status" value="1"/>
</dbReference>
<dbReference type="EMBL" id="LR899009">
    <property type="protein sequence ID" value="CAD7078635.1"/>
    <property type="molecule type" value="Genomic_DNA"/>
</dbReference>
<evidence type="ECO:0000259" key="3">
    <source>
        <dbReference type="PROSITE" id="PS50207"/>
    </source>
</evidence>
<dbReference type="PRINTS" id="PR00376">
    <property type="entry name" value="IL1BCENZYME"/>
</dbReference>
<dbReference type="OrthoDB" id="6116485at2759"/>